<dbReference type="EMBL" id="FOFN01000001">
    <property type="protein sequence ID" value="SEP98195.1"/>
    <property type="molecule type" value="Genomic_DNA"/>
</dbReference>
<reference evidence="2 3" key="1">
    <citation type="submission" date="2016-10" db="EMBL/GenBank/DDBJ databases">
        <authorList>
            <person name="de Groot N.N."/>
        </authorList>
    </citation>
    <scope>NUCLEOTIDE SEQUENCE [LARGE SCALE GENOMIC DNA]</scope>
    <source>
        <strain evidence="2 3">DSM 21035</strain>
    </source>
</reference>
<evidence type="ECO:0000259" key="1">
    <source>
        <dbReference type="PROSITE" id="PS50801"/>
    </source>
</evidence>
<dbReference type="SUPFAM" id="SSF52091">
    <property type="entry name" value="SpoIIaa-like"/>
    <property type="match status" value="1"/>
</dbReference>
<dbReference type="AlphaFoldDB" id="A0A1H9CAA8"/>
<dbReference type="OrthoDB" id="1163458at2"/>
<name>A0A1H9CAA8_9FLAO</name>
<dbReference type="PROSITE" id="PS50801">
    <property type="entry name" value="STAS"/>
    <property type="match status" value="1"/>
</dbReference>
<dbReference type="InterPro" id="IPR002645">
    <property type="entry name" value="STAS_dom"/>
</dbReference>
<protein>
    <submittedName>
        <fullName evidence="2">STAS domain-containing protein</fullName>
    </submittedName>
</protein>
<gene>
    <name evidence="2" type="ORF">SAMN05421824_0846</name>
</gene>
<evidence type="ECO:0000313" key="3">
    <source>
        <dbReference type="Proteomes" id="UP000198999"/>
    </source>
</evidence>
<evidence type="ECO:0000313" key="2">
    <source>
        <dbReference type="EMBL" id="SEP98195.1"/>
    </source>
</evidence>
<dbReference type="STRING" id="419940.SAMN05421824_0846"/>
<sequence length="93" mass="10404">MDLRITSCNNFFKLKGILNKNNVAVFQSQFQEAFKNFNSLTISVEGLESVDRHGVNALADLHNQSIKNNIQLSIVGLGCKELYDHFKTTETAA</sequence>
<proteinExistence type="predicted"/>
<accession>A0A1H9CAA8</accession>
<dbReference type="InterPro" id="IPR036513">
    <property type="entry name" value="STAS_dom_sf"/>
</dbReference>
<feature type="domain" description="STAS" evidence="1">
    <location>
        <begin position="12"/>
        <end position="93"/>
    </location>
</feature>
<dbReference type="Proteomes" id="UP000198999">
    <property type="component" value="Unassembled WGS sequence"/>
</dbReference>
<dbReference type="Gene3D" id="3.30.750.24">
    <property type="entry name" value="STAS domain"/>
    <property type="match status" value="1"/>
</dbReference>
<organism evidence="2 3">
    <name type="scientific">Hyunsoonleella jejuensis</name>
    <dbReference type="NCBI Taxonomy" id="419940"/>
    <lineage>
        <taxon>Bacteria</taxon>
        <taxon>Pseudomonadati</taxon>
        <taxon>Bacteroidota</taxon>
        <taxon>Flavobacteriia</taxon>
        <taxon>Flavobacteriales</taxon>
        <taxon>Flavobacteriaceae</taxon>
    </lineage>
</organism>
<dbReference type="RefSeq" id="WP_092575825.1">
    <property type="nucleotide sequence ID" value="NZ_FOFN01000001.1"/>
</dbReference>
<dbReference type="Pfam" id="PF01740">
    <property type="entry name" value="STAS"/>
    <property type="match status" value="1"/>
</dbReference>
<keyword evidence="3" id="KW-1185">Reference proteome</keyword>